<protein>
    <recommendedName>
        <fullName evidence="3">Hpr(Ser) kinase/phosphatase</fullName>
    </recommendedName>
</protein>
<evidence type="ECO:0000313" key="1">
    <source>
        <dbReference type="EMBL" id="SEK49042.1"/>
    </source>
</evidence>
<dbReference type="OrthoDB" id="3213869at2"/>
<dbReference type="InterPro" id="IPR027417">
    <property type="entry name" value="P-loop_NTPase"/>
</dbReference>
<keyword evidence="2" id="KW-1185">Reference proteome</keyword>
<accession>A0A1H7HHV6</accession>
<organism evidence="1 2">
    <name type="scientific">Halomonas daqiaonensis</name>
    <dbReference type="NCBI Taxonomy" id="650850"/>
    <lineage>
        <taxon>Bacteria</taxon>
        <taxon>Pseudomonadati</taxon>
        <taxon>Pseudomonadota</taxon>
        <taxon>Gammaproteobacteria</taxon>
        <taxon>Oceanospirillales</taxon>
        <taxon>Halomonadaceae</taxon>
        <taxon>Halomonas</taxon>
    </lineage>
</organism>
<reference evidence="2" key="1">
    <citation type="submission" date="2016-10" db="EMBL/GenBank/DDBJ databases">
        <authorList>
            <person name="Varghese N."/>
            <person name="Submissions S."/>
        </authorList>
    </citation>
    <scope>NUCLEOTIDE SEQUENCE [LARGE SCALE GENOMIC DNA]</scope>
    <source>
        <strain evidence="2">CGMCC 1.9150</strain>
    </source>
</reference>
<evidence type="ECO:0008006" key="3">
    <source>
        <dbReference type="Google" id="ProtNLM"/>
    </source>
</evidence>
<dbReference type="AlphaFoldDB" id="A0A1H7HHV6"/>
<dbReference type="EMBL" id="FOBC01000002">
    <property type="protein sequence ID" value="SEK49042.1"/>
    <property type="molecule type" value="Genomic_DNA"/>
</dbReference>
<proteinExistence type="predicted"/>
<dbReference type="RefSeq" id="WP_089710218.1">
    <property type="nucleotide sequence ID" value="NZ_FOBC01000002.1"/>
</dbReference>
<dbReference type="Gene3D" id="3.40.50.300">
    <property type="entry name" value="P-loop containing nucleotide triphosphate hydrolases"/>
    <property type="match status" value="1"/>
</dbReference>
<dbReference type="STRING" id="650850.SAMN04488129_102206"/>
<dbReference type="Proteomes" id="UP000198807">
    <property type="component" value="Unassembled WGS sequence"/>
</dbReference>
<dbReference type="SUPFAM" id="SSF53795">
    <property type="entry name" value="PEP carboxykinase-like"/>
    <property type="match status" value="1"/>
</dbReference>
<evidence type="ECO:0000313" key="2">
    <source>
        <dbReference type="Proteomes" id="UP000198807"/>
    </source>
</evidence>
<gene>
    <name evidence="1" type="ORF">SAMN04488129_102206</name>
</gene>
<sequence>MPRLRLFGFETLADMDLATPMAESSPSAGPELSFSCLPADPAKMQAPTDNALYLSNSLNGSGDPSVQLFEVNESTWLMRFPGIADFYLMSGEIECRLVDPRLAFMVDVLLLGHVMACYLERQGILALHAGALAVGHRAVLLAGQRGAGKSTMVTSMVAAGFSLMADDIAAVEENTGVVICRSAFPQVKLTPEQLGRFVKGKGRSYPRFHPGFPKLSVPVADLGNFDLGPRPVGAIYLLERGHEESVVIETLPPARAVAELARHSFLGHVLEATPMLRDRFAHLARLASAVPVKRLGYPDGFCHLADVHAAIENDLEAKE</sequence>
<name>A0A1H7HHV6_9GAMM</name>